<protein>
    <submittedName>
        <fullName evidence="2">Radical SAM domain protein</fullName>
    </submittedName>
</protein>
<accession>A0A2U3QFR9</accession>
<dbReference type="InterPro" id="IPR023404">
    <property type="entry name" value="rSAM_horseshoe"/>
</dbReference>
<sequence>MNKKLLEKTEYLLSKEKGTVFKDPGGRINIALVYPNTYAVGMSNLGFQGIYGLLNDMNDVVCERAFLPGPHEMSEHLRTGTEIFTLESKRSLSKFDIIAFSASFENDYPNIVKILEMANVPPRRGERSARHPVVAMGGVCAFYNPEPLADFFDICFTGEAEEMLPEFLSVFRASLSKDDLFEKAAKVEGIYMPGFYEVEYTSDGRILRRATLSGAPAIIRKRTVSDISRRPLKAVITTPEAEFSNMFLIEAMRGCVWSCRFCVAGHIYKPVRKKDLDVLEQEIKVASDRTSKIGLIGPSLSDYPHAEKVLAIEGVDFSITSLRASPRSGRIVSLMKGHKSVSIAPEAGTQRLRDVINKRIRDDDILETTKIILGSGIETLRLYFMIGLPTETIEDIEGIITLVKRIRQDTTRGYITLSVSTFVPKPFTPFQWHPMTPLKDVKARLKQLKKGLATVKGLKVFHDVPKYAYMQGFFSLGDRRVSRAVEYIASGKELPLANRGDSGFDLDFYIFRQKYGDELLPWDFIDTGVPNERLWMEYKEAVGV</sequence>
<dbReference type="SMART" id="SM00729">
    <property type="entry name" value="Elp3"/>
    <property type="match status" value="1"/>
</dbReference>
<dbReference type="PANTHER" id="PTHR42731">
    <property type="entry name" value="SLL1084 PROTEIN"/>
    <property type="match status" value="1"/>
</dbReference>
<dbReference type="OrthoDB" id="9806827at2"/>
<dbReference type="SFLD" id="SFLDG01082">
    <property type="entry name" value="B12-binding_domain_containing"/>
    <property type="match status" value="1"/>
</dbReference>
<dbReference type="SUPFAM" id="SSF102114">
    <property type="entry name" value="Radical SAM enzymes"/>
    <property type="match status" value="1"/>
</dbReference>
<dbReference type="PANTHER" id="PTHR42731:SF5">
    <property type="entry name" value="RADICAL SAM DOMAIN PROTEIN"/>
    <property type="match status" value="1"/>
</dbReference>
<dbReference type="InterPro" id="IPR007197">
    <property type="entry name" value="rSAM"/>
</dbReference>
<dbReference type="SFLD" id="SFLDS00029">
    <property type="entry name" value="Radical_SAM"/>
    <property type="match status" value="1"/>
</dbReference>
<dbReference type="Gene3D" id="3.40.50.280">
    <property type="entry name" value="Cobalamin-binding domain"/>
    <property type="match status" value="1"/>
</dbReference>
<dbReference type="Proteomes" id="UP000245125">
    <property type="component" value="Unassembled WGS sequence"/>
</dbReference>
<dbReference type="GO" id="GO:0051536">
    <property type="term" value="F:iron-sulfur cluster binding"/>
    <property type="evidence" value="ECO:0007669"/>
    <property type="project" value="InterPro"/>
</dbReference>
<feature type="domain" description="Radical SAM core" evidence="1">
    <location>
        <begin position="241"/>
        <end position="459"/>
    </location>
</feature>
<keyword evidence="3" id="KW-1185">Reference proteome</keyword>
<dbReference type="GO" id="GO:0003824">
    <property type="term" value="F:catalytic activity"/>
    <property type="evidence" value="ECO:0007669"/>
    <property type="project" value="InterPro"/>
</dbReference>
<dbReference type="Pfam" id="PF19864">
    <property type="entry name" value="Radical_SAM_N2"/>
    <property type="match status" value="1"/>
</dbReference>
<dbReference type="AlphaFoldDB" id="A0A2U3QFR9"/>
<dbReference type="InterPro" id="IPR058240">
    <property type="entry name" value="rSAM_sf"/>
</dbReference>
<evidence type="ECO:0000313" key="2">
    <source>
        <dbReference type="EMBL" id="SPQ00195.1"/>
    </source>
</evidence>
<evidence type="ECO:0000259" key="1">
    <source>
        <dbReference type="PROSITE" id="PS51918"/>
    </source>
</evidence>
<dbReference type="EMBL" id="OUUY01000064">
    <property type="protein sequence ID" value="SPQ00195.1"/>
    <property type="molecule type" value="Genomic_DNA"/>
</dbReference>
<proteinExistence type="predicted"/>
<organism evidence="2 3">
    <name type="scientific">Candidatus Sulfobium mesophilum</name>
    <dbReference type="NCBI Taxonomy" id="2016548"/>
    <lineage>
        <taxon>Bacteria</taxon>
        <taxon>Pseudomonadati</taxon>
        <taxon>Nitrospirota</taxon>
        <taxon>Nitrospiria</taxon>
        <taxon>Nitrospirales</taxon>
        <taxon>Nitrospiraceae</taxon>
        <taxon>Candidatus Sulfobium</taxon>
    </lineage>
</organism>
<reference evidence="3" key="1">
    <citation type="submission" date="2018-03" db="EMBL/GenBank/DDBJ databases">
        <authorList>
            <person name="Zecchin S."/>
        </authorList>
    </citation>
    <scope>NUCLEOTIDE SEQUENCE [LARGE SCALE GENOMIC DNA]</scope>
</reference>
<gene>
    <name evidence="2" type="ORF">NBG4_20001</name>
</gene>
<dbReference type="PROSITE" id="PS51918">
    <property type="entry name" value="RADICAL_SAM"/>
    <property type="match status" value="1"/>
</dbReference>
<dbReference type="Gene3D" id="3.80.30.20">
    <property type="entry name" value="tm_1862 like domain"/>
    <property type="match status" value="1"/>
</dbReference>
<dbReference type="Pfam" id="PF04055">
    <property type="entry name" value="Radical_SAM"/>
    <property type="match status" value="1"/>
</dbReference>
<name>A0A2U3QFR9_9BACT</name>
<dbReference type="InterPro" id="IPR045784">
    <property type="entry name" value="Radical_SAM_N2"/>
</dbReference>
<dbReference type="InterPro" id="IPR006638">
    <property type="entry name" value="Elp3/MiaA/NifB-like_rSAM"/>
</dbReference>
<evidence type="ECO:0000313" key="3">
    <source>
        <dbReference type="Proteomes" id="UP000245125"/>
    </source>
</evidence>